<dbReference type="AlphaFoldDB" id="A0AAE1LEP5"/>
<feature type="region of interest" description="Disordered" evidence="2">
    <location>
        <begin position="714"/>
        <end position="755"/>
    </location>
</feature>
<keyword evidence="4" id="KW-1185">Reference proteome</keyword>
<feature type="coiled-coil region" evidence="1">
    <location>
        <begin position="339"/>
        <end position="399"/>
    </location>
</feature>
<organism evidence="3 4">
    <name type="scientific">Frankliniella fusca</name>
    <dbReference type="NCBI Taxonomy" id="407009"/>
    <lineage>
        <taxon>Eukaryota</taxon>
        <taxon>Metazoa</taxon>
        <taxon>Ecdysozoa</taxon>
        <taxon>Arthropoda</taxon>
        <taxon>Hexapoda</taxon>
        <taxon>Insecta</taxon>
        <taxon>Pterygota</taxon>
        <taxon>Neoptera</taxon>
        <taxon>Paraneoptera</taxon>
        <taxon>Thysanoptera</taxon>
        <taxon>Terebrantia</taxon>
        <taxon>Thripoidea</taxon>
        <taxon>Thripidae</taxon>
        <taxon>Frankliniella</taxon>
    </lineage>
</organism>
<protein>
    <submittedName>
        <fullName evidence="3">Protein Spindly</fullName>
    </submittedName>
</protein>
<evidence type="ECO:0000313" key="4">
    <source>
        <dbReference type="Proteomes" id="UP001219518"/>
    </source>
</evidence>
<evidence type="ECO:0000313" key="3">
    <source>
        <dbReference type="EMBL" id="KAK3916024.1"/>
    </source>
</evidence>
<sequence length="755" mass="85997">MQVPHLLKKGKTNMFDSYILAIQFMEKSNFIRVVSDIMREEASDQNDSPDERDFAAEYEMLHSQSKEQNLKIEELTQELYCLKNRLAVSERIQVDYQSEIDAQQKQVLDANASNAVIILKLKEEHAIRVHDLESKIQVLDSELSELRQKRVLEKDELIKTRTELKEFQRASPVAALKAELQELMEAHEASRVACEQHQELYQILLREKSALSEELHNTREHLEMTEEKLKICKSDLIDQSETIEELRENLAVAQNELACLKSGPSDAVNRGNSLFAEVEDKRQDMLKKCSSLSRKYNEMKKDYGAKCAEISRLNMENLQLKRKWQEEAEERDNRDIWLKDNYEIRIRELLKAVEDLKHHEKPVFVNGDSKILTYAEELVEKSRKEIAQLRDEMEQRSSDRLNEAKALYMARSQVLSLKAEIMAVNAENLVLRDKLGEANIIDIPSPGKTLQRLKKTMLLSENCKDVSTQTHTVDKNDSFQKDIEYEIPLSSAATLVSSSCVSSLPKPKRLIKAEMMEKLQLSSDNNEVNEENGNLNHNADCSLPNPECLSDELEAADLLDHSAVMKEEQEETVEFVVPNLTKPIGLIRAEIKEQKIQFDGSLSTEKKSTADIVSSPGSKLSELGRGNLSEKVVAKTEKMPLVDEYTNIKSCDGGFLCTDELTFKETSTTASENIPPFPKLAAPRQSILTKAARPSLMPMDQNFNRKVRFADSLSSEFDSQDTGSSVKQSSPNKVVRAPKPKITRRIIVSKETEYQ</sequence>
<gene>
    <name evidence="3" type="ORF">KUF71_025282</name>
</gene>
<dbReference type="Proteomes" id="UP001219518">
    <property type="component" value="Unassembled WGS sequence"/>
</dbReference>
<name>A0AAE1LEP5_9NEOP</name>
<evidence type="ECO:0000256" key="2">
    <source>
        <dbReference type="SAM" id="MobiDB-lite"/>
    </source>
</evidence>
<feature type="coiled-coil region" evidence="1">
    <location>
        <begin position="58"/>
        <end position="92"/>
    </location>
</feature>
<reference evidence="3" key="2">
    <citation type="journal article" date="2023" name="BMC Genomics">
        <title>Pest status, molecular evolution, and epigenetic factors derived from the genome assembly of Frankliniella fusca, a thysanopteran phytovirus vector.</title>
        <authorList>
            <person name="Catto M.A."/>
            <person name="Labadie P.E."/>
            <person name="Jacobson A.L."/>
            <person name="Kennedy G.G."/>
            <person name="Srinivasan R."/>
            <person name="Hunt B.G."/>
        </authorList>
    </citation>
    <scope>NUCLEOTIDE SEQUENCE</scope>
    <source>
        <strain evidence="3">PL_HMW_Pooled</strain>
    </source>
</reference>
<dbReference type="EMBL" id="JAHWGI010000485">
    <property type="protein sequence ID" value="KAK3916024.1"/>
    <property type="molecule type" value="Genomic_DNA"/>
</dbReference>
<keyword evidence="1" id="KW-0175">Coiled coil</keyword>
<feature type="compositionally biased region" description="Polar residues" evidence="2">
    <location>
        <begin position="714"/>
        <end position="732"/>
    </location>
</feature>
<reference evidence="3" key="1">
    <citation type="submission" date="2021-07" db="EMBL/GenBank/DDBJ databases">
        <authorList>
            <person name="Catto M.A."/>
            <person name="Jacobson A."/>
            <person name="Kennedy G."/>
            <person name="Labadie P."/>
            <person name="Hunt B.G."/>
            <person name="Srinivasan R."/>
        </authorList>
    </citation>
    <scope>NUCLEOTIDE SEQUENCE</scope>
    <source>
        <strain evidence="3">PL_HMW_Pooled</strain>
        <tissue evidence="3">Head</tissue>
    </source>
</reference>
<comment type="caution">
    <text evidence="3">The sequence shown here is derived from an EMBL/GenBank/DDBJ whole genome shotgun (WGS) entry which is preliminary data.</text>
</comment>
<proteinExistence type="predicted"/>
<evidence type="ECO:0000256" key="1">
    <source>
        <dbReference type="SAM" id="Coils"/>
    </source>
</evidence>
<feature type="coiled-coil region" evidence="1">
    <location>
        <begin position="122"/>
        <end position="302"/>
    </location>
</feature>
<accession>A0AAE1LEP5</accession>